<name>A0A832E0I1_UNCKA</name>
<evidence type="ECO:0000256" key="2">
    <source>
        <dbReference type="SAM" id="Phobius"/>
    </source>
</evidence>
<dbReference type="EMBL" id="DSPJ01000001">
    <property type="protein sequence ID" value="HEX61541.1"/>
    <property type="molecule type" value="Genomic_DNA"/>
</dbReference>
<sequence length="227" mass="25094">MKINKRQGFAPILLIILAAVLAVGGIGIGLAWKTNVLDKWLPANVKEFLGKEITPTNGEQPATDGEEPTGEDQQPNVEDQTKDWKSYMGSGFKIKYPPTWYATQDGEAVWISSYPFSKSGNSLLAQVPSGEVLARLTVDDPAEPTSDADFRDYLKEQYPALEGYTVEEGITNLGPFEWIVVNNGYGSMQTLAQDKVLATLIQGPTREEARDRWEILDLVFSTFSSDQ</sequence>
<dbReference type="AlphaFoldDB" id="A0A832E0I1"/>
<organism evidence="3">
    <name type="scientific">candidate division WWE3 bacterium</name>
    <dbReference type="NCBI Taxonomy" id="2053526"/>
    <lineage>
        <taxon>Bacteria</taxon>
        <taxon>Katanobacteria</taxon>
    </lineage>
</organism>
<keyword evidence="2" id="KW-0472">Membrane</keyword>
<evidence type="ECO:0000313" key="3">
    <source>
        <dbReference type="EMBL" id="HEX61541.1"/>
    </source>
</evidence>
<feature type="transmembrane region" description="Helical" evidence="2">
    <location>
        <begin position="12"/>
        <end position="32"/>
    </location>
</feature>
<comment type="caution">
    <text evidence="3">The sequence shown here is derived from an EMBL/GenBank/DDBJ whole genome shotgun (WGS) entry which is preliminary data.</text>
</comment>
<keyword evidence="2" id="KW-0812">Transmembrane</keyword>
<feature type="region of interest" description="Disordered" evidence="1">
    <location>
        <begin position="52"/>
        <end position="81"/>
    </location>
</feature>
<protein>
    <submittedName>
        <fullName evidence="3">Uncharacterized protein</fullName>
    </submittedName>
</protein>
<proteinExistence type="predicted"/>
<reference evidence="3" key="1">
    <citation type="journal article" date="2020" name="mSystems">
        <title>Genome- and Community-Level Interaction Insights into Carbon Utilization and Element Cycling Functions of Hydrothermarchaeota in Hydrothermal Sediment.</title>
        <authorList>
            <person name="Zhou Z."/>
            <person name="Liu Y."/>
            <person name="Xu W."/>
            <person name="Pan J."/>
            <person name="Luo Z.H."/>
            <person name="Li M."/>
        </authorList>
    </citation>
    <scope>NUCLEOTIDE SEQUENCE [LARGE SCALE GENOMIC DNA]</scope>
    <source>
        <strain evidence="3">SpSt-361</strain>
    </source>
</reference>
<keyword evidence="2" id="KW-1133">Transmembrane helix</keyword>
<gene>
    <name evidence="3" type="ORF">ENR01_00020</name>
</gene>
<accession>A0A832E0I1</accession>
<evidence type="ECO:0000256" key="1">
    <source>
        <dbReference type="SAM" id="MobiDB-lite"/>
    </source>
</evidence>